<sequence length="29" mass="3159">MAVILVLKIATLGLCVFSTLLASMLYFNL</sequence>
<feature type="transmembrane region" description="Helical" evidence="1">
    <location>
        <begin position="6"/>
        <end position="27"/>
    </location>
</feature>
<keyword evidence="1" id="KW-0812">Transmembrane</keyword>
<protein>
    <submittedName>
        <fullName evidence="2">Uncharacterized protein</fullName>
    </submittedName>
</protein>
<evidence type="ECO:0000313" key="2">
    <source>
        <dbReference type="EMBL" id="SHN81036.1"/>
    </source>
</evidence>
<dbReference type="Proteomes" id="UP000184096">
    <property type="component" value="Chromosome I"/>
</dbReference>
<keyword evidence="1" id="KW-1133">Transmembrane helix</keyword>
<reference evidence="3" key="1">
    <citation type="submission" date="2016-11" db="EMBL/GenBank/DDBJ databases">
        <authorList>
            <person name="Varghese N."/>
            <person name="Submissions S."/>
        </authorList>
    </citation>
    <scope>NUCLEOTIDE SEQUENCE [LARGE SCALE GENOMIC DNA]</scope>
    <source>
        <strain evidence="3">GAS401</strain>
    </source>
</reference>
<keyword evidence="1" id="KW-0472">Membrane</keyword>
<proteinExistence type="predicted"/>
<organism evidence="2 3">
    <name type="scientific">Bradyrhizobium erythrophlei</name>
    <dbReference type="NCBI Taxonomy" id="1437360"/>
    <lineage>
        <taxon>Bacteria</taxon>
        <taxon>Pseudomonadati</taxon>
        <taxon>Pseudomonadota</taxon>
        <taxon>Alphaproteobacteria</taxon>
        <taxon>Hyphomicrobiales</taxon>
        <taxon>Nitrobacteraceae</taxon>
        <taxon>Bradyrhizobium</taxon>
    </lineage>
</organism>
<name>A0A1M7UDK0_9BRAD</name>
<evidence type="ECO:0000256" key="1">
    <source>
        <dbReference type="SAM" id="Phobius"/>
    </source>
</evidence>
<accession>A0A1M7UDK0</accession>
<evidence type="ECO:0000313" key="3">
    <source>
        <dbReference type="Proteomes" id="UP000184096"/>
    </source>
</evidence>
<gene>
    <name evidence="2" type="ORF">SAMN05444170_4589</name>
</gene>
<keyword evidence="3" id="KW-1185">Reference proteome</keyword>
<dbReference type="EMBL" id="LT670849">
    <property type="protein sequence ID" value="SHN81036.1"/>
    <property type="molecule type" value="Genomic_DNA"/>
</dbReference>
<dbReference type="AlphaFoldDB" id="A0A1M7UDK0"/>